<sequence length="389" mass="41559">MEFFWTTLVLAGLVFLLAPGFVRYAILPPAAPDPVIGGRRLLPWAGVAMLAAGTVGDVLQVVWTALGTLDPEMTSAYFTETRHGRISLGRLGLLAAFLAAWQLLPRRASAVSHAFLGAGLVLSVSLTSHAAGDGQHLLVAADAVHLAAVAAWVGTVVCLALMPVWSRKPVPAWLPEAMRRTSAVGLVAVVAVLVTGTYGIWSHFWSPAQVLGTPYGQALLLKLLLVALILGIAALNRWALVPEAARTGTATRLGWSVRVEAGLLILALVAAGYYVTRSPPGEPSSLLDPVELAEQLGPYRIDAAFVPADPGFRLQLEVTDLEAVPLATDPGVHLVLDMTDHRMVPLRPAVERIGPGQYRARDVFTMPGRWQARLQVGDETMLLFLDARP</sequence>
<keyword evidence="4 6" id="KW-1133">Transmembrane helix</keyword>
<keyword evidence="6" id="KW-0997">Cell inner membrane</keyword>
<keyword evidence="5 6" id="KW-0472">Membrane</keyword>
<dbReference type="Proteomes" id="UP000005289">
    <property type="component" value="Chromosome"/>
</dbReference>
<comment type="function">
    <text evidence="6">Involved in copper resistance.</text>
</comment>
<comment type="subcellular location">
    <subcellularLocation>
        <location evidence="6">Cell inner membrane</location>
        <topology evidence="6">Multi-pass membrane protein</topology>
    </subcellularLocation>
    <subcellularLocation>
        <location evidence="1">Cell membrane</location>
        <topology evidence="1">Multi-pass membrane protein</topology>
    </subcellularLocation>
</comment>
<dbReference type="PANTHER" id="PTHR34820:SF4">
    <property type="entry name" value="INNER MEMBRANE PROTEIN YEBZ"/>
    <property type="match status" value="1"/>
</dbReference>
<dbReference type="GO" id="GO:0006825">
    <property type="term" value="P:copper ion transport"/>
    <property type="evidence" value="ECO:0007669"/>
    <property type="project" value="InterPro"/>
</dbReference>
<evidence type="ECO:0000256" key="6">
    <source>
        <dbReference type="RuleBase" id="RU369037"/>
    </source>
</evidence>
<dbReference type="OrthoDB" id="5780104at2"/>
<evidence type="ECO:0000256" key="3">
    <source>
        <dbReference type="ARBA" id="ARBA00022692"/>
    </source>
</evidence>
<feature type="transmembrane region" description="Helical" evidence="6">
    <location>
        <begin position="255"/>
        <end position="275"/>
    </location>
</feature>
<evidence type="ECO:0000256" key="5">
    <source>
        <dbReference type="ARBA" id="ARBA00023136"/>
    </source>
</evidence>
<feature type="transmembrane region" description="Helical" evidence="6">
    <location>
        <begin position="218"/>
        <end position="235"/>
    </location>
</feature>
<comment type="similarity">
    <text evidence="6">Belongs to the CopD family.</text>
</comment>
<dbReference type="GO" id="GO:0046688">
    <property type="term" value="P:response to copper ion"/>
    <property type="evidence" value="ECO:0007669"/>
    <property type="project" value="UniProtKB-UniRule"/>
</dbReference>
<evidence type="ECO:0000313" key="9">
    <source>
        <dbReference type="Proteomes" id="UP000005289"/>
    </source>
</evidence>
<feature type="transmembrane region" description="Helical" evidence="6">
    <location>
        <begin position="110"/>
        <end position="131"/>
    </location>
</feature>
<keyword evidence="3 6" id="KW-0812">Transmembrane</keyword>
<gene>
    <name evidence="8" type="ORF">THITH_13345</name>
</gene>
<dbReference type="InterPro" id="IPR032694">
    <property type="entry name" value="CopC/D"/>
</dbReference>
<dbReference type="HOGENOM" id="CLU_709674_0_0_6"/>
<dbReference type="EMBL" id="CP007029">
    <property type="protein sequence ID" value="AHF00239.1"/>
    <property type="molecule type" value="Genomic_DNA"/>
</dbReference>
<proteinExistence type="inferred from homology"/>
<evidence type="ECO:0000259" key="7">
    <source>
        <dbReference type="Pfam" id="PF05425"/>
    </source>
</evidence>
<feature type="transmembrane region" description="Helical" evidence="6">
    <location>
        <begin position="185"/>
        <end position="206"/>
    </location>
</feature>
<dbReference type="PANTHER" id="PTHR34820">
    <property type="entry name" value="INNER MEMBRANE PROTEIN YEBZ"/>
    <property type="match status" value="1"/>
</dbReference>
<reference evidence="8 9" key="1">
    <citation type="submission" date="2013-12" db="EMBL/GenBank/DDBJ databases">
        <authorList>
            <consortium name="DOE Joint Genome Institute"/>
            <person name="Muyzer G."/>
            <person name="Huntemann M."/>
            <person name="Han J."/>
            <person name="Chen A."/>
            <person name="Kyrpides N."/>
            <person name="Mavromatis K."/>
            <person name="Markowitz V."/>
            <person name="Palaniappan K."/>
            <person name="Ivanova N."/>
            <person name="Schaumberg A."/>
            <person name="Pati A."/>
            <person name="Liolios K."/>
            <person name="Nordberg H.P."/>
            <person name="Cantor M.N."/>
            <person name="Hua S.X."/>
            <person name="Woyke T."/>
        </authorList>
    </citation>
    <scope>NUCLEOTIDE SEQUENCE [LARGE SCALE GENOMIC DNA]</scope>
    <source>
        <strain evidence="8 9">ARh 1</strain>
    </source>
</reference>
<feature type="transmembrane region" description="Helical" evidence="6">
    <location>
        <begin position="143"/>
        <end position="165"/>
    </location>
</feature>
<evidence type="ECO:0000256" key="4">
    <source>
        <dbReference type="ARBA" id="ARBA00022989"/>
    </source>
</evidence>
<accession>W0DTE0</accession>
<protein>
    <recommendedName>
        <fullName evidence="6">Copper resistance protein D</fullName>
    </recommendedName>
</protein>
<dbReference type="InterPro" id="IPR008457">
    <property type="entry name" value="Cu-R_CopD_dom"/>
</dbReference>
<evidence type="ECO:0000256" key="1">
    <source>
        <dbReference type="ARBA" id="ARBA00004651"/>
    </source>
</evidence>
<feature type="transmembrane region" description="Helical" evidence="6">
    <location>
        <begin position="87"/>
        <end position="104"/>
    </location>
</feature>
<name>W0DTE0_9GAMM</name>
<feature type="transmembrane region" description="Helical" evidence="6">
    <location>
        <begin position="41"/>
        <end position="66"/>
    </location>
</feature>
<dbReference type="STRING" id="713585.THITH_13345"/>
<evidence type="ECO:0000256" key="2">
    <source>
        <dbReference type="ARBA" id="ARBA00022475"/>
    </source>
</evidence>
<dbReference type="GO" id="GO:0005886">
    <property type="term" value="C:plasma membrane"/>
    <property type="evidence" value="ECO:0007669"/>
    <property type="project" value="UniProtKB-SubCell"/>
</dbReference>
<dbReference type="RefSeq" id="WP_006748990.1">
    <property type="nucleotide sequence ID" value="NZ_CP007029.1"/>
</dbReference>
<dbReference type="KEGG" id="tti:THITH_13345"/>
<keyword evidence="2 6" id="KW-1003">Cell membrane</keyword>
<feature type="domain" description="Copper resistance protein D" evidence="7">
    <location>
        <begin position="176"/>
        <end position="271"/>
    </location>
</feature>
<dbReference type="AlphaFoldDB" id="W0DTE0"/>
<organism evidence="8 9">
    <name type="scientific">Thioalkalivibrio paradoxus ARh 1</name>
    <dbReference type="NCBI Taxonomy" id="713585"/>
    <lineage>
        <taxon>Bacteria</taxon>
        <taxon>Pseudomonadati</taxon>
        <taxon>Pseudomonadota</taxon>
        <taxon>Gammaproteobacteria</taxon>
        <taxon>Chromatiales</taxon>
        <taxon>Ectothiorhodospiraceae</taxon>
        <taxon>Thioalkalivibrio</taxon>
    </lineage>
</organism>
<evidence type="ECO:0000313" key="8">
    <source>
        <dbReference type="EMBL" id="AHF00239.1"/>
    </source>
</evidence>
<keyword evidence="6" id="KW-0186">Copper</keyword>
<dbReference type="Pfam" id="PF05425">
    <property type="entry name" value="CopD"/>
    <property type="match status" value="1"/>
</dbReference>
<comment type="caution">
    <text evidence="6">Lacks conserved residue(s) required for the propagation of feature annotation.</text>
</comment>
<keyword evidence="9" id="KW-1185">Reference proteome</keyword>